<comment type="caution">
    <text evidence="2">The sequence shown here is derived from an EMBL/GenBank/DDBJ whole genome shotgun (WGS) entry which is preliminary data.</text>
</comment>
<organism evidence="2 3">
    <name type="scientific">Daphnia galeata</name>
    <dbReference type="NCBI Taxonomy" id="27404"/>
    <lineage>
        <taxon>Eukaryota</taxon>
        <taxon>Metazoa</taxon>
        <taxon>Ecdysozoa</taxon>
        <taxon>Arthropoda</taxon>
        <taxon>Crustacea</taxon>
        <taxon>Branchiopoda</taxon>
        <taxon>Diplostraca</taxon>
        <taxon>Cladocera</taxon>
        <taxon>Anomopoda</taxon>
        <taxon>Daphniidae</taxon>
        <taxon>Daphnia</taxon>
    </lineage>
</organism>
<dbReference type="OrthoDB" id="6020543at2759"/>
<sequence length="358" mass="39939">MQKEFQYGEYLPNITYKDGIWAQLGGRESGLESYQADEEDRRGRPLPALDWRRHPALLYKSRKPHWAVSSRCARWNLPNVNVNSTPCLACRTMFICIDKYTFVSDTGNTLDSFCPIGNGLRLRVYKKCRFKASRIDCSKRPLICKCETWPCKMDHVNISSLSIYDITDRTPAAAEQAADNHTMFTDISFLIQNLFNQFVFIISPSMDIKVGESLLPDATTSTTMTPETTTIPVSQWTTIMPGRMTTPPMIDNHQHQHSHGNVMSLPFGAKVTIPFGSTIFLPPGTQVEMQQLTPAAPAPSSSHSHSHHRRSSIDSAIDVMNDNPQVNTETRSAVGNIDSDYYFDDGGAVDPAAIASGE</sequence>
<keyword evidence="3" id="KW-1185">Reference proteome</keyword>
<dbReference type="EMBL" id="CAKKLH010000004">
    <property type="protein sequence ID" value="CAH0098624.1"/>
    <property type="molecule type" value="Genomic_DNA"/>
</dbReference>
<evidence type="ECO:0000313" key="3">
    <source>
        <dbReference type="Proteomes" id="UP000789390"/>
    </source>
</evidence>
<protein>
    <submittedName>
        <fullName evidence="2">Uncharacterized protein</fullName>
    </submittedName>
</protein>
<accession>A0A8J2RGC7</accession>
<dbReference type="Proteomes" id="UP000789390">
    <property type="component" value="Unassembled WGS sequence"/>
</dbReference>
<dbReference type="AlphaFoldDB" id="A0A8J2RGC7"/>
<feature type="region of interest" description="Disordered" evidence="1">
    <location>
        <begin position="292"/>
        <end position="341"/>
    </location>
</feature>
<name>A0A8J2RGC7_9CRUS</name>
<evidence type="ECO:0000256" key="1">
    <source>
        <dbReference type="SAM" id="MobiDB-lite"/>
    </source>
</evidence>
<gene>
    <name evidence="2" type="ORF">DGAL_LOCUS709</name>
</gene>
<evidence type="ECO:0000313" key="2">
    <source>
        <dbReference type="EMBL" id="CAH0098624.1"/>
    </source>
</evidence>
<feature type="compositionally biased region" description="Polar residues" evidence="1">
    <location>
        <begin position="322"/>
        <end position="333"/>
    </location>
</feature>
<reference evidence="2" key="1">
    <citation type="submission" date="2021-11" db="EMBL/GenBank/DDBJ databases">
        <authorList>
            <person name="Schell T."/>
        </authorList>
    </citation>
    <scope>NUCLEOTIDE SEQUENCE</scope>
    <source>
        <strain evidence="2">M5</strain>
    </source>
</reference>
<proteinExistence type="predicted"/>